<gene>
    <name evidence="1" type="ORF">EG68_06202</name>
</gene>
<dbReference type="Proteomes" id="UP000822476">
    <property type="component" value="Unassembled WGS sequence"/>
</dbReference>
<sequence>MHRFHDLCRGRIAPEDLPLVSPKTLYFFICSAYVGNSLLHPCFAGASGNGSDRPEEHFTLERRTLAEEVYPELKEYTRQRYGLELQVSE</sequence>
<evidence type="ECO:0000313" key="2">
    <source>
        <dbReference type="Proteomes" id="UP000822476"/>
    </source>
</evidence>
<comment type="caution">
    <text evidence="1">The sequence shown here is derived from an EMBL/GenBank/DDBJ whole genome shotgun (WGS) entry which is preliminary data.</text>
</comment>
<dbReference type="EMBL" id="JTDE01001756">
    <property type="protein sequence ID" value="KAF7258386.1"/>
    <property type="molecule type" value="Genomic_DNA"/>
</dbReference>
<dbReference type="OrthoDB" id="2325716at2759"/>
<keyword evidence="2" id="KW-1185">Reference proteome</keyword>
<organism evidence="1 2">
    <name type="scientific">Paragonimus skrjabini miyazakii</name>
    <dbReference type="NCBI Taxonomy" id="59628"/>
    <lineage>
        <taxon>Eukaryota</taxon>
        <taxon>Metazoa</taxon>
        <taxon>Spiralia</taxon>
        <taxon>Lophotrochozoa</taxon>
        <taxon>Platyhelminthes</taxon>
        <taxon>Trematoda</taxon>
        <taxon>Digenea</taxon>
        <taxon>Plagiorchiida</taxon>
        <taxon>Troglotremata</taxon>
        <taxon>Troglotrematidae</taxon>
        <taxon>Paragonimus</taxon>
    </lineage>
</organism>
<proteinExistence type="predicted"/>
<reference evidence="1" key="1">
    <citation type="submission" date="2019-07" db="EMBL/GenBank/DDBJ databases">
        <title>Annotation for the trematode Paragonimus miyazaki's.</title>
        <authorList>
            <person name="Choi Y.-J."/>
        </authorList>
    </citation>
    <scope>NUCLEOTIDE SEQUENCE</scope>
    <source>
        <strain evidence="1">Japan</strain>
    </source>
</reference>
<accession>A0A8S9YYH9</accession>
<name>A0A8S9YYH9_9TREM</name>
<protein>
    <submittedName>
        <fullName evidence="1">Uncharacterized protein</fullName>
    </submittedName>
</protein>
<evidence type="ECO:0000313" key="1">
    <source>
        <dbReference type="EMBL" id="KAF7258386.1"/>
    </source>
</evidence>
<dbReference type="AlphaFoldDB" id="A0A8S9YYH9"/>